<evidence type="ECO:0000256" key="8">
    <source>
        <dbReference type="ARBA" id="ARBA00023277"/>
    </source>
</evidence>
<keyword evidence="1 9" id="KW-0808">Transferase</keyword>
<feature type="binding site" evidence="9">
    <location>
        <begin position="11"/>
        <end position="13"/>
    </location>
    <ligand>
        <name>substrate</name>
    </ligand>
</feature>
<feature type="binding site" evidence="9">
    <location>
        <position position="183"/>
    </location>
    <ligand>
        <name>ATP</name>
        <dbReference type="ChEBI" id="CHEBI:30616"/>
    </ligand>
</feature>
<evidence type="ECO:0000256" key="4">
    <source>
        <dbReference type="ARBA" id="ARBA00022777"/>
    </source>
</evidence>
<comment type="similarity">
    <text evidence="9">Belongs to the carbohydrate kinase PfkB family. Ribokinase subfamily.</text>
</comment>
<feature type="binding site" evidence="9">
    <location>
        <position position="273"/>
    </location>
    <ligand>
        <name>K(+)</name>
        <dbReference type="ChEBI" id="CHEBI:29103"/>
    </ligand>
</feature>
<dbReference type="PANTHER" id="PTHR10584:SF166">
    <property type="entry name" value="RIBOKINASE"/>
    <property type="match status" value="1"/>
</dbReference>
<feature type="binding site" evidence="9">
    <location>
        <position position="243"/>
    </location>
    <ligand>
        <name>substrate</name>
    </ligand>
</feature>
<dbReference type="Gene3D" id="3.40.1190.20">
    <property type="match status" value="1"/>
</dbReference>
<accession>A0A8D5UDY0</accession>
<dbReference type="GO" id="GO:0005829">
    <property type="term" value="C:cytosol"/>
    <property type="evidence" value="ECO:0007669"/>
    <property type="project" value="TreeGrafter"/>
</dbReference>
<comment type="pathway">
    <text evidence="9">Carbohydrate metabolism; D-ribose degradation; D-ribose 5-phosphate from beta-D-ribopyranose: step 2/2.</text>
</comment>
<proteinExistence type="inferred from homology"/>
<dbReference type="SUPFAM" id="SSF53613">
    <property type="entry name" value="Ribokinase-like"/>
    <property type="match status" value="1"/>
</dbReference>
<dbReference type="PRINTS" id="PR00990">
    <property type="entry name" value="RIBOKINASE"/>
</dbReference>
<gene>
    <name evidence="9 12" type="primary">rbsK</name>
    <name evidence="12" type="ORF">JIR001_04890</name>
</gene>
<organism evidence="12 13">
    <name type="scientific">Polycladomyces abyssicola</name>
    <dbReference type="NCBI Taxonomy" id="1125966"/>
    <lineage>
        <taxon>Bacteria</taxon>
        <taxon>Bacillati</taxon>
        <taxon>Bacillota</taxon>
        <taxon>Bacilli</taxon>
        <taxon>Bacillales</taxon>
        <taxon>Thermoactinomycetaceae</taxon>
        <taxon>Polycladomyces</taxon>
    </lineage>
</organism>
<keyword evidence="5 9" id="KW-0067">ATP-binding</keyword>
<feature type="binding site" evidence="9">
    <location>
        <position position="276"/>
    </location>
    <ligand>
        <name>K(+)</name>
        <dbReference type="ChEBI" id="CHEBI:29103"/>
    </ligand>
</feature>
<dbReference type="PANTHER" id="PTHR10584">
    <property type="entry name" value="SUGAR KINASE"/>
    <property type="match status" value="1"/>
</dbReference>
<dbReference type="HAMAP" id="MF_01987">
    <property type="entry name" value="Ribokinase"/>
    <property type="match status" value="1"/>
</dbReference>
<dbReference type="NCBIfam" id="TIGR02152">
    <property type="entry name" value="D_ribokin_bact"/>
    <property type="match status" value="1"/>
</dbReference>
<evidence type="ECO:0000256" key="9">
    <source>
        <dbReference type="HAMAP-Rule" id="MF_01987"/>
    </source>
</evidence>
<dbReference type="InterPro" id="IPR029056">
    <property type="entry name" value="Ribokinase-like"/>
</dbReference>
<keyword evidence="9" id="KW-0963">Cytoplasm</keyword>
<dbReference type="Proteomes" id="UP000677436">
    <property type="component" value="Chromosome"/>
</dbReference>
<evidence type="ECO:0000313" key="12">
    <source>
        <dbReference type="EMBL" id="BCU80706.1"/>
    </source>
</evidence>
<evidence type="ECO:0000256" key="5">
    <source>
        <dbReference type="ARBA" id="ARBA00022840"/>
    </source>
</evidence>
<comment type="cofactor">
    <cofactor evidence="9">
        <name>Mg(2+)</name>
        <dbReference type="ChEBI" id="CHEBI:18420"/>
    </cofactor>
    <text evidence="9">Requires a divalent cation, most likely magnesium in vivo, as an electrophilic catalyst to aid phosphoryl group transfer. It is the chelate of the metal and the nucleotide that is the actual substrate.</text>
</comment>
<dbReference type="GO" id="GO:0004747">
    <property type="term" value="F:ribokinase activity"/>
    <property type="evidence" value="ECO:0007669"/>
    <property type="project" value="UniProtKB-UniRule"/>
</dbReference>
<feature type="binding site" evidence="9">
    <location>
        <position position="239"/>
    </location>
    <ligand>
        <name>K(+)</name>
        <dbReference type="ChEBI" id="CHEBI:29103"/>
    </ligand>
</feature>
<protein>
    <recommendedName>
        <fullName evidence="9 10">Ribokinase</fullName>
        <shortName evidence="9">RK</shortName>
        <ecNumber evidence="9 10">2.7.1.15</ecNumber>
    </recommendedName>
</protein>
<dbReference type="CDD" id="cd01174">
    <property type="entry name" value="ribokinase"/>
    <property type="match status" value="1"/>
</dbReference>
<dbReference type="InterPro" id="IPR011877">
    <property type="entry name" value="Ribokinase"/>
</dbReference>
<keyword evidence="13" id="KW-1185">Reference proteome</keyword>
<dbReference type="EMBL" id="AP024601">
    <property type="protein sequence ID" value="BCU80706.1"/>
    <property type="molecule type" value="Genomic_DNA"/>
</dbReference>
<evidence type="ECO:0000256" key="6">
    <source>
        <dbReference type="ARBA" id="ARBA00022842"/>
    </source>
</evidence>
<feature type="binding site" evidence="9">
    <location>
        <position position="278"/>
    </location>
    <ligand>
        <name>K(+)</name>
        <dbReference type="ChEBI" id="CHEBI:29103"/>
    </ligand>
</feature>
<feature type="binding site" evidence="9">
    <location>
        <begin position="211"/>
        <end position="216"/>
    </location>
    <ligand>
        <name>ATP</name>
        <dbReference type="ChEBI" id="CHEBI:30616"/>
    </ligand>
</feature>
<dbReference type="GO" id="GO:0019303">
    <property type="term" value="P:D-ribose catabolic process"/>
    <property type="evidence" value="ECO:0007669"/>
    <property type="project" value="UniProtKB-UniRule"/>
</dbReference>
<dbReference type="UniPathway" id="UPA00916">
    <property type="reaction ID" value="UER00889"/>
</dbReference>
<comment type="subcellular location">
    <subcellularLocation>
        <location evidence="9">Cytoplasm</location>
    </subcellularLocation>
</comment>
<comment type="caution">
    <text evidence="9">Lacks conserved residue(s) required for the propagation of feature annotation.</text>
</comment>
<sequence>MGKIVVVGSSSIDLVVTSPKRPIAGETVIGESFHIVPGGKGANQAVAAARAGAKVEMVGAVGNDQFGDMVLDNFRKQGVSTKFMKSVTNESTGIAHIVIAEGDNSIVVVPGANSKVDRSLVDRAKEAIKDASVVLLQLEIPLDTVMYVADLCKKWEVPVILNPAPAKILPLELVEKVTYLTPNEHECRAIFRDCADVEKLLKRYPNKIILSEGSQGVRYFDGDRFVRVPALSVNVVDTTGAGDTFNGVFAVALSQGLPLKQAIRYGCVAASLSVTKLGAQGGMPAMEEIRKHVGDEY</sequence>
<dbReference type="KEGG" id="pabs:JIR001_04890"/>
<feature type="domain" description="Carbohydrate kinase PfkB" evidence="11">
    <location>
        <begin position="1"/>
        <end position="285"/>
    </location>
</feature>
<feature type="binding site" evidence="9">
    <location>
        <position position="139"/>
    </location>
    <ligand>
        <name>substrate</name>
    </ligand>
</feature>
<feature type="binding site" evidence="9">
    <location>
        <begin position="39"/>
        <end position="43"/>
    </location>
    <ligand>
        <name>substrate</name>
    </ligand>
</feature>
<keyword evidence="3 9" id="KW-0547">Nucleotide-binding</keyword>
<dbReference type="GO" id="GO:0046872">
    <property type="term" value="F:metal ion binding"/>
    <property type="evidence" value="ECO:0007669"/>
    <property type="project" value="UniProtKB-KW"/>
</dbReference>
<keyword evidence="7 9" id="KW-0630">Potassium</keyword>
<dbReference type="EC" id="2.7.1.15" evidence="9 10"/>
<dbReference type="InterPro" id="IPR002139">
    <property type="entry name" value="Ribo/fructo_kinase"/>
</dbReference>
<evidence type="ECO:0000313" key="13">
    <source>
        <dbReference type="Proteomes" id="UP000677436"/>
    </source>
</evidence>
<feature type="binding site" evidence="9">
    <location>
        <position position="237"/>
    </location>
    <ligand>
        <name>K(+)</name>
        <dbReference type="ChEBI" id="CHEBI:29103"/>
    </ligand>
</feature>
<keyword evidence="8 9" id="KW-0119">Carbohydrate metabolism</keyword>
<reference evidence="12" key="2">
    <citation type="journal article" date="2021" name="Microbiol. Resour. Announc.">
        <title>Complete Genome Sequence of Polycladomyces abyssicola JIR-001T, Isolated from Hemipelagic Sediment in Deep Seawater.</title>
        <authorList>
            <person name="Tsubouchi T."/>
            <person name="Kaneko Y."/>
        </authorList>
    </citation>
    <scope>NUCLEOTIDE SEQUENCE</scope>
    <source>
        <strain evidence="12">JIR-001</strain>
    </source>
</reference>
<dbReference type="Pfam" id="PF00294">
    <property type="entry name" value="PfkB"/>
    <property type="match status" value="1"/>
</dbReference>
<comment type="catalytic activity">
    <reaction evidence="9">
        <text>D-ribose + ATP = D-ribose 5-phosphate + ADP + H(+)</text>
        <dbReference type="Rhea" id="RHEA:13697"/>
        <dbReference type="ChEBI" id="CHEBI:15378"/>
        <dbReference type="ChEBI" id="CHEBI:30616"/>
        <dbReference type="ChEBI" id="CHEBI:47013"/>
        <dbReference type="ChEBI" id="CHEBI:78346"/>
        <dbReference type="ChEBI" id="CHEBI:456216"/>
        <dbReference type="EC" id="2.7.1.15"/>
    </reaction>
</comment>
<comment type="subunit">
    <text evidence="9">Homodimer.</text>
</comment>
<reference evidence="12" key="1">
    <citation type="journal article" date="2013" name="Int. J. Syst. Evol. Microbiol.">
        <title>Polycladomyces abyssicola gen. nov., sp. nov., a thermophilic filamentous bacterium isolated from hemipelagic sediment.</title>
        <authorList>
            <person name="Tsubouchi T."/>
            <person name="Shimane Y."/>
            <person name="Mori K."/>
            <person name="Usui K."/>
            <person name="Hiraki T."/>
            <person name="Tame A."/>
            <person name="Uematsu K."/>
            <person name="Maruyama T."/>
            <person name="Hatada Y."/>
        </authorList>
    </citation>
    <scope>NUCLEOTIDE SEQUENCE</scope>
    <source>
        <strain evidence="12">JIR-001</strain>
    </source>
</reference>
<dbReference type="GO" id="GO:0005524">
    <property type="term" value="F:ATP binding"/>
    <property type="evidence" value="ECO:0007669"/>
    <property type="project" value="UniProtKB-UniRule"/>
</dbReference>
<keyword evidence="6 9" id="KW-0460">Magnesium</keyword>
<comment type="function">
    <text evidence="9">Catalyzes the phosphorylation of ribose at O-5 in a reaction requiring ATP and magnesium. The resulting D-ribose-5-phosphate can then be used either for sythesis of nucleotides, histidine, and tryptophan, or as a component of the pentose phosphate pathway.</text>
</comment>
<keyword evidence="4 9" id="KW-0418">Kinase</keyword>
<feature type="active site" description="Proton acceptor" evidence="9">
    <location>
        <position position="243"/>
    </location>
</feature>
<evidence type="ECO:0000256" key="1">
    <source>
        <dbReference type="ARBA" id="ARBA00022679"/>
    </source>
</evidence>
<evidence type="ECO:0000256" key="10">
    <source>
        <dbReference type="NCBIfam" id="TIGR02152"/>
    </source>
</evidence>
<comment type="activity regulation">
    <text evidence="9">Activated by a monovalent cation that binds near, but not in, the active site. The most likely occupant of the site in vivo is potassium. Ion binding induces a conformational change that may alter substrate affinity.</text>
</comment>
<evidence type="ECO:0000256" key="2">
    <source>
        <dbReference type="ARBA" id="ARBA00022723"/>
    </source>
</evidence>
<dbReference type="InterPro" id="IPR011611">
    <property type="entry name" value="PfkB_dom"/>
</dbReference>
<dbReference type="AlphaFoldDB" id="A0A8D5UDY0"/>
<evidence type="ECO:0000256" key="3">
    <source>
        <dbReference type="ARBA" id="ARBA00022741"/>
    </source>
</evidence>
<keyword evidence="2 9" id="KW-0479">Metal-binding</keyword>
<evidence type="ECO:0000256" key="7">
    <source>
        <dbReference type="ARBA" id="ARBA00022958"/>
    </source>
</evidence>
<name>A0A8D5UDY0_9BACL</name>
<evidence type="ECO:0000259" key="11">
    <source>
        <dbReference type="Pfam" id="PF00294"/>
    </source>
</evidence>
<dbReference type="RefSeq" id="WP_212774042.1">
    <property type="nucleotide sequence ID" value="NZ_AP024601.1"/>
</dbReference>
<feature type="binding site" evidence="9">
    <location>
        <begin position="242"/>
        <end position="243"/>
    </location>
    <ligand>
        <name>ATP</name>
        <dbReference type="ChEBI" id="CHEBI:30616"/>
    </ligand>
</feature>